<dbReference type="EMBL" id="SSTE01013576">
    <property type="protein sequence ID" value="KAA0046983.1"/>
    <property type="molecule type" value="Genomic_DNA"/>
</dbReference>
<dbReference type="Pfam" id="PF14223">
    <property type="entry name" value="Retrotran_gag_2"/>
    <property type="match status" value="1"/>
</dbReference>
<evidence type="ECO:0000313" key="2">
    <source>
        <dbReference type="EMBL" id="TYK04802.1"/>
    </source>
</evidence>
<accession>A0A5D3C0V0</accession>
<dbReference type="OrthoDB" id="904370at2759"/>
<dbReference type="CDD" id="cd09272">
    <property type="entry name" value="RNase_HI_RT_Ty1"/>
    <property type="match status" value="1"/>
</dbReference>
<gene>
    <name evidence="2" type="ORF">E5676_scaffold68G001250</name>
    <name evidence="1" type="ORF">E6C27_scaffold230G001700</name>
</gene>
<evidence type="ECO:0000313" key="1">
    <source>
        <dbReference type="EMBL" id="KAA0046983.1"/>
    </source>
</evidence>
<sequence>MDSLKGMFGQPEWSLRHEAIKYLYTKRMKEGTSVREHILDMMMHVNIAEVNGCAIDEANQVSFILESLPKSFIPFQMNASLNKIEFNLTTLLNELQRFQNLTKTEKLPKIPCSEKSRERSTRKLVLGKGFLRARSLSRYGHVYLIQNKSDSFEKFKEYKAEVENESEPRRSGRVVQQPDRLLSLSEAQIIIPDDGIEDPLTFKQAMNDVYSDQWIKAMDLEMESMYSNSVWTLVDQPNDVRPIGCKWIYKRKRDQAGKDRLLKLDLWQKMDVKTVFLNGNLEESIYMVQPERYKMQNSKKDLMSYKSGIHLSKEQCSKTPQEVEDMNNIPYASAFRSVIRIKDYMLVYGSNDMILTGYTDSDFQTDKDAKKSTSGSVFTLNGGAVVWRSIKQSCIADSTMEAENVAACEERKK</sequence>
<dbReference type="AlphaFoldDB" id="A0A5D3C0V0"/>
<comment type="caution">
    <text evidence="2">The sequence shown here is derived from an EMBL/GenBank/DDBJ whole genome shotgun (WGS) entry which is preliminary data.</text>
</comment>
<name>A0A5D3C0V0_CUCMM</name>
<protein>
    <submittedName>
        <fullName evidence="2">Gag/pol protein</fullName>
    </submittedName>
</protein>
<dbReference type="Proteomes" id="UP000321393">
    <property type="component" value="Unassembled WGS sequence"/>
</dbReference>
<evidence type="ECO:0000313" key="3">
    <source>
        <dbReference type="Proteomes" id="UP000321393"/>
    </source>
</evidence>
<dbReference type="EMBL" id="SSTD01014035">
    <property type="protein sequence ID" value="TYK04802.1"/>
    <property type="molecule type" value="Genomic_DNA"/>
</dbReference>
<organism evidence="2 4">
    <name type="scientific">Cucumis melo var. makuwa</name>
    <name type="common">Oriental melon</name>
    <dbReference type="NCBI Taxonomy" id="1194695"/>
    <lineage>
        <taxon>Eukaryota</taxon>
        <taxon>Viridiplantae</taxon>
        <taxon>Streptophyta</taxon>
        <taxon>Embryophyta</taxon>
        <taxon>Tracheophyta</taxon>
        <taxon>Spermatophyta</taxon>
        <taxon>Magnoliopsida</taxon>
        <taxon>eudicotyledons</taxon>
        <taxon>Gunneridae</taxon>
        <taxon>Pentapetalae</taxon>
        <taxon>rosids</taxon>
        <taxon>fabids</taxon>
        <taxon>Cucurbitales</taxon>
        <taxon>Cucurbitaceae</taxon>
        <taxon>Benincaseae</taxon>
        <taxon>Cucumis</taxon>
    </lineage>
</organism>
<dbReference type="Proteomes" id="UP000321947">
    <property type="component" value="Unassembled WGS sequence"/>
</dbReference>
<evidence type="ECO:0000313" key="4">
    <source>
        <dbReference type="Proteomes" id="UP000321947"/>
    </source>
</evidence>
<reference evidence="3 4" key="1">
    <citation type="submission" date="2019-08" db="EMBL/GenBank/DDBJ databases">
        <title>Draft genome sequences of two oriental melons (Cucumis melo L. var makuwa).</title>
        <authorList>
            <person name="Kwon S.-Y."/>
        </authorList>
    </citation>
    <scope>NUCLEOTIDE SEQUENCE [LARGE SCALE GENOMIC DNA]</scope>
    <source>
        <strain evidence="4">cv. Chang Bougi</strain>
        <strain evidence="3">cv. SW 3</strain>
        <tissue evidence="2">Leaf</tissue>
    </source>
</reference>
<proteinExistence type="predicted"/>